<dbReference type="OrthoDB" id="6138663at2759"/>
<dbReference type="AlphaFoldDB" id="A0A9W9YCR4"/>
<protein>
    <recommendedName>
        <fullName evidence="4">Sulfotransferase</fullName>
    </recommendedName>
</protein>
<dbReference type="GO" id="GO:0006044">
    <property type="term" value="P:N-acetylglucosamine metabolic process"/>
    <property type="evidence" value="ECO:0007669"/>
    <property type="project" value="TreeGrafter"/>
</dbReference>
<keyword evidence="3" id="KW-1185">Reference proteome</keyword>
<gene>
    <name evidence="2" type="ORF">OS493_015940</name>
</gene>
<dbReference type="Pfam" id="PF13469">
    <property type="entry name" value="Sulfotransfer_3"/>
    <property type="match status" value="1"/>
</dbReference>
<evidence type="ECO:0008006" key="4">
    <source>
        <dbReference type="Google" id="ProtNLM"/>
    </source>
</evidence>
<sequence length="411" mass="47862">MFGTISLLESSRGRFSAKVLLGGKMRDSGNEVDLIRDLTTTRPAPLDWDNDDDDDDGDDGATNTASGSAQPMQPQTKKRQILLIVAHGRSGTTFLADIFNKHPRVFYVFEPLHVIRNIQAKDYYDKFARNLLDHIFQCDFSVENSARHIGQFYRFYSRALSSPPFCKYKQADPRWKREYCLPVTQQFLEHSCREQHDTIVYKLLMERIPGQSIEQLFQVCEMAGIECKVIYLIRDIRPVVMSSRKVAFFREVDQKDKPSMRQFVYSRCEMNEMNLLLVKNFHPSVRSRVTLVRYEDLVVKPLEVLDDLYKFAGLEVLENTKQWLVNITQPSINDLKKEERNPVSVVRNSLEVLNKWRLLADPCHVNVIERYCRDVMKLMGYIATEGSVEMLRNLEIPLFTKDYQAQNFFKG</sequence>
<dbReference type="SUPFAM" id="SSF52540">
    <property type="entry name" value="P-loop containing nucleoside triphosphate hydrolases"/>
    <property type="match status" value="1"/>
</dbReference>
<comment type="caution">
    <text evidence="2">The sequence shown here is derived from an EMBL/GenBank/DDBJ whole genome shotgun (WGS) entry which is preliminary data.</text>
</comment>
<feature type="compositionally biased region" description="Acidic residues" evidence="1">
    <location>
        <begin position="48"/>
        <end position="59"/>
    </location>
</feature>
<dbReference type="InterPro" id="IPR027417">
    <property type="entry name" value="P-loop_NTPase"/>
</dbReference>
<evidence type="ECO:0000313" key="2">
    <source>
        <dbReference type="EMBL" id="KAJ7333848.1"/>
    </source>
</evidence>
<accession>A0A9W9YCR4</accession>
<dbReference type="PANTHER" id="PTHR10704">
    <property type="entry name" value="CARBOHYDRATE SULFOTRANSFERASE"/>
    <property type="match status" value="1"/>
</dbReference>
<reference evidence="2" key="1">
    <citation type="submission" date="2023-01" db="EMBL/GenBank/DDBJ databases">
        <title>Genome assembly of the deep-sea coral Lophelia pertusa.</title>
        <authorList>
            <person name="Herrera S."/>
            <person name="Cordes E."/>
        </authorList>
    </citation>
    <scope>NUCLEOTIDE SEQUENCE</scope>
    <source>
        <strain evidence="2">USNM1676648</strain>
        <tissue evidence="2">Polyp</tissue>
    </source>
</reference>
<dbReference type="GO" id="GO:0001517">
    <property type="term" value="F:N-acetylglucosamine 6-O-sulfotransferase activity"/>
    <property type="evidence" value="ECO:0007669"/>
    <property type="project" value="TreeGrafter"/>
</dbReference>
<dbReference type="InterPro" id="IPR051135">
    <property type="entry name" value="Gal/GlcNAc/GalNAc_ST"/>
</dbReference>
<dbReference type="Proteomes" id="UP001163046">
    <property type="component" value="Unassembled WGS sequence"/>
</dbReference>
<name>A0A9W9YCR4_9CNID</name>
<feature type="compositionally biased region" description="Polar residues" evidence="1">
    <location>
        <begin position="66"/>
        <end position="75"/>
    </location>
</feature>
<dbReference type="GO" id="GO:0006790">
    <property type="term" value="P:sulfur compound metabolic process"/>
    <property type="evidence" value="ECO:0007669"/>
    <property type="project" value="TreeGrafter"/>
</dbReference>
<organism evidence="2 3">
    <name type="scientific">Desmophyllum pertusum</name>
    <dbReference type="NCBI Taxonomy" id="174260"/>
    <lineage>
        <taxon>Eukaryota</taxon>
        <taxon>Metazoa</taxon>
        <taxon>Cnidaria</taxon>
        <taxon>Anthozoa</taxon>
        <taxon>Hexacorallia</taxon>
        <taxon>Scleractinia</taxon>
        <taxon>Caryophylliina</taxon>
        <taxon>Caryophylliidae</taxon>
        <taxon>Desmophyllum</taxon>
    </lineage>
</organism>
<dbReference type="PANTHER" id="PTHR10704:SF44">
    <property type="entry name" value="LD35051P-RELATED"/>
    <property type="match status" value="1"/>
</dbReference>
<evidence type="ECO:0000256" key="1">
    <source>
        <dbReference type="SAM" id="MobiDB-lite"/>
    </source>
</evidence>
<proteinExistence type="predicted"/>
<dbReference type="Gene3D" id="3.40.50.300">
    <property type="entry name" value="P-loop containing nucleotide triphosphate hydrolases"/>
    <property type="match status" value="1"/>
</dbReference>
<evidence type="ECO:0000313" key="3">
    <source>
        <dbReference type="Proteomes" id="UP001163046"/>
    </source>
</evidence>
<dbReference type="EMBL" id="MU827785">
    <property type="protein sequence ID" value="KAJ7333848.1"/>
    <property type="molecule type" value="Genomic_DNA"/>
</dbReference>
<feature type="region of interest" description="Disordered" evidence="1">
    <location>
        <begin position="43"/>
        <end position="76"/>
    </location>
</feature>